<dbReference type="RefSeq" id="WP_035624024.1">
    <property type="nucleotide sequence ID" value="NZ_JBEWQG010000021.1"/>
</dbReference>
<evidence type="ECO:0000313" key="4">
    <source>
        <dbReference type="Proteomes" id="UP000198424"/>
    </source>
</evidence>
<reference evidence="1 3" key="1">
    <citation type="submission" date="2014-07" db="EMBL/GenBank/DDBJ databases">
        <title>Genome of Flavobacterium hydatis DSM 2063.</title>
        <authorList>
            <person name="Pipes S.E."/>
            <person name="Stropko S.J."/>
            <person name="Newman J.D."/>
        </authorList>
    </citation>
    <scope>NUCLEOTIDE SEQUENCE [LARGE SCALE GENOMIC DNA]</scope>
    <source>
        <strain evidence="1 3">DSM 2063</strain>
    </source>
</reference>
<sequence>MKNLKNLKNVEIISNNAQKLIFGGVKLPYVNPTIGLCDRLCGEAGGVLSNTPGQGDVCLQGTSTCCYCR</sequence>
<organism evidence="1 3">
    <name type="scientific">Flavobacterium hydatis</name>
    <name type="common">Cytophaga aquatilis</name>
    <dbReference type="NCBI Taxonomy" id="991"/>
    <lineage>
        <taxon>Bacteria</taxon>
        <taxon>Pseudomonadati</taxon>
        <taxon>Bacteroidota</taxon>
        <taxon>Flavobacteriia</taxon>
        <taxon>Flavobacteriales</taxon>
        <taxon>Flavobacteriaceae</taxon>
        <taxon>Flavobacterium</taxon>
    </lineage>
</organism>
<reference evidence="2 4" key="2">
    <citation type="submission" date="2016-11" db="EMBL/GenBank/DDBJ databases">
        <title>Whole genomes of Flavobacteriaceae.</title>
        <authorList>
            <person name="Stine C."/>
            <person name="Li C."/>
            <person name="Tadesse D."/>
        </authorList>
    </citation>
    <scope>NUCLEOTIDE SEQUENCE [LARGE SCALE GENOMIC DNA]</scope>
    <source>
        <strain evidence="2 4">ATCC 29551</strain>
    </source>
</reference>
<protein>
    <submittedName>
        <fullName evidence="1">Uncharacterized protein</fullName>
    </submittedName>
</protein>
<keyword evidence="4" id="KW-1185">Reference proteome</keyword>
<dbReference type="Proteomes" id="UP000198424">
    <property type="component" value="Unassembled WGS sequence"/>
</dbReference>
<comment type="caution">
    <text evidence="1">The sequence shown here is derived from an EMBL/GenBank/DDBJ whole genome shotgun (WGS) entry which is preliminary data.</text>
</comment>
<accession>A0A086AEI4</accession>
<gene>
    <name evidence="2" type="ORF">B0A62_16300</name>
    <name evidence="1" type="ORF">IW20_15690</name>
</gene>
<evidence type="ECO:0000313" key="2">
    <source>
        <dbReference type="EMBL" id="OXA91960.1"/>
    </source>
</evidence>
<evidence type="ECO:0000313" key="3">
    <source>
        <dbReference type="Proteomes" id="UP000028712"/>
    </source>
</evidence>
<evidence type="ECO:0000313" key="1">
    <source>
        <dbReference type="EMBL" id="KFF15098.1"/>
    </source>
</evidence>
<proteinExistence type="predicted"/>
<name>A0A086AEI4_FLAHY</name>
<dbReference type="Proteomes" id="UP000028712">
    <property type="component" value="Unassembled WGS sequence"/>
</dbReference>
<dbReference type="EMBL" id="JPRM01000024">
    <property type="protein sequence ID" value="KFF15098.1"/>
    <property type="molecule type" value="Genomic_DNA"/>
</dbReference>
<dbReference type="OrthoDB" id="1269077at2"/>
<dbReference type="EMBL" id="MUGY01000024">
    <property type="protein sequence ID" value="OXA91960.1"/>
    <property type="molecule type" value="Genomic_DNA"/>
</dbReference>
<dbReference type="AlphaFoldDB" id="A0A086AEI4"/>